<evidence type="ECO:0000313" key="2">
    <source>
        <dbReference type="Proteomes" id="UP000005012"/>
    </source>
</evidence>
<evidence type="ECO:0000313" key="1">
    <source>
        <dbReference type="EMBL" id="AFH95989.1"/>
    </source>
</evidence>
<dbReference type="AlphaFoldDB" id="A0A140NR83"/>
<organism evidence="1 2">
    <name type="scientific">Providencia stuartii (strain MRSN 2154)</name>
    <dbReference type="NCBI Taxonomy" id="1157951"/>
    <lineage>
        <taxon>Bacteria</taxon>
        <taxon>Pseudomonadati</taxon>
        <taxon>Pseudomonadota</taxon>
        <taxon>Gammaproteobacteria</taxon>
        <taxon>Enterobacterales</taxon>
        <taxon>Morganellaceae</taxon>
        <taxon>Providencia</taxon>
    </lineage>
</organism>
<proteinExistence type="predicted"/>
<protein>
    <submittedName>
        <fullName evidence="1">Uncharacterized protein</fullName>
    </submittedName>
</protein>
<dbReference type="KEGG" id="psi:S70_21050"/>
<dbReference type="PATRIC" id="fig|1157951.4.peg.4228"/>
<reference evidence="2" key="2">
    <citation type="submission" date="2012-04" db="EMBL/GenBank/DDBJ databases">
        <title>Complete genome sequence of Providencia stuartii clinical isolate MRSN 2154.</title>
        <authorList>
            <person name="Clifford R.J."/>
            <person name="Hang J."/>
            <person name="Riley M.C."/>
            <person name="Onmus-Leone F."/>
            <person name="Kuschner R.A."/>
            <person name="Lesho E.P."/>
            <person name="Waterman P.E."/>
        </authorList>
    </citation>
    <scope>NUCLEOTIDE SEQUENCE [LARGE SCALE GENOMIC DNA]</scope>
    <source>
        <strain evidence="2">MRSN 2154</strain>
    </source>
</reference>
<reference evidence="1 2" key="1">
    <citation type="journal article" date="2012" name="J. Bacteriol.">
        <title>Complete Genome Sequence of Providencia stuartii Clinical Isolate MRSN 2154.</title>
        <authorList>
            <person name="Clifford R.J."/>
            <person name="Hang J."/>
            <person name="Riley M.C."/>
            <person name="Onmus-Leone F."/>
            <person name="Kuschner R.A."/>
            <person name="Lesho E.P."/>
            <person name="Waterman P.E."/>
        </authorList>
    </citation>
    <scope>NUCLEOTIDE SEQUENCE [LARGE SCALE GENOMIC DNA]</scope>
    <source>
        <strain evidence="1 2">MRSN 2154</strain>
    </source>
</reference>
<gene>
    <name evidence="1" type="ordered locus">S70_21050</name>
</gene>
<dbReference type="GeneID" id="93519276"/>
<name>A0A140NR83_PROSM</name>
<dbReference type="EMBL" id="CP003488">
    <property type="protein sequence ID" value="AFH95989.1"/>
    <property type="molecule type" value="Genomic_DNA"/>
</dbReference>
<dbReference type="HOGENOM" id="CLU_2303492_0_0_6"/>
<dbReference type="RefSeq" id="WP_004919911.1">
    <property type="nucleotide sequence ID" value="NC_017731.1"/>
</dbReference>
<accession>A0A140NR83</accession>
<sequence>MKGYFLFILTFFFSGIVYADDYLYNYRYGTGSPYGYNYDVSGTDDYGESVSGNIDIQGKYGTGIITNSDGEEVDVDVEWDGYGELIAEDADGNSYELSVD</sequence>
<dbReference type="OrthoDB" id="1363156at2"/>
<dbReference type="Proteomes" id="UP000005012">
    <property type="component" value="Chromosome"/>
</dbReference>